<dbReference type="Proteomes" id="UP000799429">
    <property type="component" value="Unassembled WGS sequence"/>
</dbReference>
<organism evidence="2 3">
    <name type="scientific">Patellaria atrata CBS 101060</name>
    <dbReference type="NCBI Taxonomy" id="1346257"/>
    <lineage>
        <taxon>Eukaryota</taxon>
        <taxon>Fungi</taxon>
        <taxon>Dikarya</taxon>
        <taxon>Ascomycota</taxon>
        <taxon>Pezizomycotina</taxon>
        <taxon>Dothideomycetes</taxon>
        <taxon>Dothideomycetes incertae sedis</taxon>
        <taxon>Patellariales</taxon>
        <taxon>Patellariaceae</taxon>
        <taxon>Patellaria</taxon>
    </lineage>
</organism>
<accession>A0A9P4SIT4</accession>
<dbReference type="EMBL" id="MU006089">
    <property type="protein sequence ID" value="KAF2842587.1"/>
    <property type="molecule type" value="Genomic_DNA"/>
</dbReference>
<evidence type="ECO:0000313" key="3">
    <source>
        <dbReference type="Proteomes" id="UP000799429"/>
    </source>
</evidence>
<sequence length="200" mass="22137">MPKGGYTTNRLCLDVSCSCNSYMASILVKAPLANIKPPYPPHTRSSLVFPTLSNSVLLLVFATFCFGASSHLQHGKFVHRPTVNHYLLPLSRSTAQRTRARTHIQVHRSPPPSPLAHTQVLAHILSRGVVPFHKRWPNAVHGAASLEPTLSHPKPDRTEESFPLPDSKTPASSPLDSITSHSLLLKTCFRRYLPISCRCH</sequence>
<name>A0A9P4SIT4_9PEZI</name>
<comment type="caution">
    <text evidence="2">The sequence shown here is derived from an EMBL/GenBank/DDBJ whole genome shotgun (WGS) entry which is preliminary data.</text>
</comment>
<feature type="region of interest" description="Disordered" evidence="1">
    <location>
        <begin position="145"/>
        <end position="176"/>
    </location>
</feature>
<evidence type="ECO:0000313" key="2">
    <source>
        <dbReference type="EMBL" id="KAF2842587.1"/>
    </source>
</evidence>
<reference evidence="2" key="1">
    <citation type="journal article" date="2020" name="Stud. Mycol.">
        <title>101 Dothideomycetes genomes: a test case for predicting lifestyles and emergence of pathogens.</title>
        <authorList>
            <person name="Haridas S."/>
            <person name="Albert R."/>
            <person name="Binder M."/>
            <person name="Bloem J."/>
            <person name="Labutti K."/>
            <person name="Salamov A."/>
            <person name="Andreopoulos B."/>
            <person name="Baker S."/>
            <person name="Barry K."/>
            <person name="Bills G."/>
            <person name="Bluhm B."/>
            <person name="Cannon C."/>
            <person name="Castanera R."/>
            <person name="Culley D."/>
            <person name="Daum C."/>
            <person name="Ezra D."/>
            <person name="Gonzalez J."/>
            <person name="Henrissat B."/>
            <person name="Kuo A."/>
            <person name="Liang C."/>
            <person name="Lipzen A."/>
            <person name="Lutzoni F."/>
            <person name="Magnuson J."/>
            <person name="Mondo S."/>
            <person name="Nolan M."/>
            <person name="Ohm R."/>
            <person name="Pangilinan J."/>
            <person name="Park H.-J."/>
            <person name="Ramirez L."/>
            <person name="Alfaro M."/>
            <person name="Sun H."/>
            <person name="Tritt A."/>
            <person name="Yoshinaga Y."/>
            <person name="Zwiers L.-H."/>
            <person name="Turgeon B."/>
            <person name="Goodwin S."/>
            <person name="Spatafora J."/>
            <person name="Crous P."/>
            <person name="Grigoriev I."/>
        </authorList>
    </citation>
    <scope>NUCLEOTIDE SEQUENCE</scope>
    <source>
        <strain evidence="2">CBS 101060</strain>
    </source>
</reference>
<gene>
    <name evidence="2" type="ORF">M501DRAFT_831</name>
</gene>
<keyword evidence="3" id="KW-1185">Reference proteome</keyword>
<proteinExistence type="predicted"/>
<protein>
    <submittedName>
        <fullName evidence="2">Uncharacterized protein</fullName>
    </submittedName>
</protein>
<evidence type="ECO:0000256" key="1">
    <source>
        <dbReference type="SAM" id="MobiDB-lite"/>
    </source>
</evidence>
<dbReference type="AlphaFoldDB" id="A0A9P4SIT4"/>